<accession>A0A382LXD2</accession>
<evidence type="ECO:0000313" key="5">
    <source>
        <dbReference type="EMBL" id="SVC41409.1"/>
    </source>
</evidence>
<dbReference type="InterPro" id="IPR050535">
    <property type="entry name" value="DNA_Repair-Maintenance_Comp"/>
</dbReference>
<dbReference type="Gene3D" id="3.60.21.10">
    <property type="match status" value="1"/>
</dbReference>
<evidence type="ECO:0000256" key="3">
    <source>
        <dbReference type="ARBA" id="ARBA00022839"/>
    </source>
</evidence>
<keyword evidence="2" id="KW-0378">Hydrolase</keyword>
<dbReference type="PANTHER" id="PTHR30337:SF0">
    <property type="entry name" value="NUCLEASE SBCCD SUBUNIT D"/>
    <property type="match status" value="1"/>
</dbReference>
<dbReference type="InterPro" id="IPR041796">
    <property type="entry name" value="Mre11_N"/>
</dbReference>
<dbReference type="SUPFAM" id="SSF56300">
    <property type="entry name" value="Metallo-dependent phosphatases"/>
    <property type="match status" value="1"/>
</dbReference>
<name>A0A382LXD2_9ZZZZ</name>
<dbReference type="CDD" id="cd00840">
    <property type="entry name" value="MPP_Mre11_N"/>
    <property type="match status" value="1"/>
</dbReference>
<keyword evidence="3" id="KW-0269">Exonuclease</keyword>
<dbReference type="InterPro" id="IPR004843">
    <property type="entry name" value="Calcineurin-like_PHP"/>
</dbReference>
<reference evidence="5" key="1">
    <citation type="submission" date="2018-05" db="EMBL/GenBank/DDBJ databases">
        <authorList>
            <person name="Lanie J.A."/>
            <person name="Ng W.-L."/>
            <person name="Kazmierczak K.M."/>
            <person name="Andrzejewski T.M."/>
            <person name="Davidsen T.M."/>
            <person name="Wayne K.J."/>
            <person name="Tettelin H."/>
            <person name="Glass J.I."/>
            <person name="Rusch D."/>
            <person name="Podicherti R."/>
            <person name="Tsui H.-C.T."/>
            <person name="Winkler M.E."/>
        </authorList>
    </citation>
    <scope>NUCLEOTIDE SEQUENCE</scope>
</reference>
<organism evidence="5">
    <name type="scientific">marine metagenome</name>
    <dbReference type="NCBI Taxonomy" id="408172"/>
    <lineage>
        <taxon>unclassified sequences</taxon>
        <taxon>metagenomes</taxon>
        <taxon>ecological metagenomes</taxon>
    </lineage>
</organism>
<evidence type="ECO:0000256" key="2">
    <source>
        <dbReference type="ARBA" id="ARBA00022801"/>
    </source>
</evidence>
<evidence type="ECO:0000256" key="1">
    <source>
        <dbReference type="ARBA" id="ARBA00022722"/>
    </source>
</evidence>
<sequence length="95" mass="10431">MRILHTADWHIGKTLYGHSLLDEQEQVIEQIIALAHDRAPDVIVIAGDLFDHPSPGAEAQRLCYSSIRRLSAISPVVIIPGNHDAAGRFKALEAL</sequence>
<dbReference type="PANTHER" id="PTHR30337">
    <property type="entry name" value="COMPONENT OF ATP-DEPENDENT DSDNA EXONUCLEASE"/>
    <property type="match status" value="1"/>
</dbReference>
<proteinExistence type="predicted"/>
<dbReference type="GO" id="GO:0004519">
    <property type="term" value="F:endonuclease activity"/>
    <property type="evidence" value="ECO:0007669"/>
    <property type="project" value="InterPro"/>
</dbReference>
<feature type="non-terminal residue" evidence="5">
    <location>
        <position position="95"/>
    </location>
</feature>
<dbReference type="AlphaFoldDB" id="A0A382LXD2"/>
<dbReference type="EMBL" id="UINC01089920">
    <property type="protein sequence ID" value="SVC41409.1"/>
    <property type="molecule type" value="Genomic_DNA"/>
</dbReference>
<gene>
    <name evidence="5" type="ORF">METZ01_LOCUS294263</name>
</gene>
<dbReference type="InterPro" id="IPR004593">
    <property type="entry name" value="SbcD"/>
</dbReference>
<dbReference type="NCBIfam" id="TIGR00619">
    <property type="entry name" value="sbcd"/>
    <property type="match status" value="1"/>
</dbReference>
<protein>
    <recommendedName>
        <fullName evidence="4">Calcineurin-like phosphoesterase domain-containing protein</fullName>
    </recommendedName>
</protein>
<dbReference type="GO" id="GO:0008408">
    <property type="term" value="F:3'-5' exonuclease activity"/>
    <property type="evidence" value="ECO:0007669"/>
    <property type="project" value="InterPro"/>
</dbReference>
<dbReference type="InterPro" id="IPR029052">
    <property type="entry name" value="Metallo-depent_PP-like"/>
</dbReference>
<dbReference type="GO" id="GO:0006259">
    <property type="term" value="P:DNA metabolic process"/>
    <property type="evidence" value="ECO:0007669"/>
    <property type="project" value="InterPro"/>
</dbReference>
<evidence type="ECO:0000259" key="4">
    <source>
        <dbReference type="Pfam" id="PF00149"/>
    </source>
</evidence>
<keyword evidence="1" id="KW-0540">Nuclease</keyword>
<feature type="domain" description="Calcineurin-like phosphoesterase" evidence="4">
    <location>
        <begin position="1"/>
        <end position="88"/>
    </location>
</feature>
<dbReference type="Pfam" id="PF00149">
    <property type="entry name" value="Metallophos"/>
    <property type="match status" value="1"/>
</dbReference>